<feature type="transmembrane region" description="Helical" evidence="10">
    <location>
        <begin position="389"/>
        <end position="408"/>
    </location>
</feature>
<sequence length="792" mass="88436">MELSNKSPNRLNNLPFNTCIELPPQVNSQGFWKKQNQDNGLLKNSLPELELQIVMIFCMSHSFHFLFKRLGIPKLSSDILTGLVLGFVLIDKHGNPRDETLFTPTGQQILATLSMFGYALFLFTIGVKMNIGLVTKSGTKTVTIGVATLFVPFLCGLITKEFIAQHLTLPDKNKLSFVFVTQCLVPFPVISNLISDLNLLNSEIGRLSMSSAMVSDTISFFLTASFLMIRVSMDSLRKAIIDTSATMAFILVSAFVIRPLMFFIIRKTPEGRPVKDIYVYTIIALALLSCLISDLLDQQIFMGPYVLGLLAIPDGPPLGSAIVAKLDCFVTGVFVPLFVSTSVLRVDLRKFVFDNLMTTNIILVMVTNIAKFVACYIACFIYDMPRLDSWVLSFIMTTQGTVQIGLYTSFRDTDSISESVYNLLVISILCLAIIVPLSVKFLYDPSRKYAGYQKRNIMHLKPDSEFRVLVCIHRPDDIPAMINLLDASCPTKEAPIGVYVLHLIELIGRASPIFISHQVQKKALSQVSYSHNVILSFKLFENSNWDAVQVNVFTAVSPRKLMYEDICIMALDKLTSLMILPFHRKWSPDGHVELDDGMLRALNNSVLERAPCSVGILVTRSNSGRAGPLLSSQDTYRYSVAMVFLGGKDDREALTYAKRMAMGSSVRLHVIHLIGPDEEEVDEDKKWDIILDAELLKDFKYRNLNSAQYIDYVQEVVNDGTEMASVVRGLVDEFDLVITGRCHSRGSRQISGLDIGWTEFPELGIIGDLLASMDIHGKASVLVIQQQEIETD</sequence>
<evidence type="ECO:0000259" key="12">
    <source>
        <dbReference type="Pfam" id="PF23256"/>
    </source>
</evidence>
<organism evidence="14 15">
    <name type="scientific">Cannabis sativa</name>
    <name type="common">Hemp</name>
    <name type="synonym">Marijuana</name>
    <dbReference type="NCBI Taxonomy" id="3483"/>
    <lineage>
        <taxon>Eukaryota</taxon>
        <taxon>Viridiplantae</taxon>
        <taxon>Streptophyta</taxon>
        <taxon>Embryophyta</taxon>
        <taxon>Tracheophyta</taxon>
        <taxon>Spermatophyta</taxon>
        <taxon>Magnoliopsida</taxon>
        <taxon>eudicotyledons</taxon>
        <taxon>Gunneridae</taxon>
        <taxon>Pentapetalae</taxon>
        <taxon>rosids</taxon>
        <taxon>fabids</taxon>
        <taxon>Rosales</taxon>
        <taxon>Cannabaceae</taxon>
        <taxon>Cannabis</taxon>
    </lineage>
</organism>
<dbReference type="PANTHER" id="PTHR32468:SF17">
    <property type="entry name" value="CATION_H(+) ANTIPORTER 4"/>
    <property type="match status" value="1"/>
</dbReference>
<evidence type="ECO:0008006" key="16">
    <source>
        <dbReference type="Google" id="ProtNLM"/>
    </source>
</evidence>
<dbReference type="GO" id="GO:0012505">
    <property type="term" value="C:endomembrane system"/>
    <property type="evidence" value="ECO:0007669"/>
    <property type="project" value="TreeGrafter"/>
</dbReference>
<feature type="transmembrane region" description="Helical" evidence="10">
    <location>
        <begin position="214"/>
        <end position="233"/>
    </location>
</feature>
<dbReference type="InterPro" id="IPR057290">
    <property type="entry name" value="CHX17_C"/>
</dbReference>
<evidence type="ECO:0000256" key="6">
    <source>
        <dbReference type="ARBA" id="ARBA00022989"/>
    </source>
</evidence>
<feature type="domain" description="Cation/H(+) antiporter C-terminal" evidence="13">
    <location>
        <begin position="639"/>
        <end position="787"/>
    </location>
</feature>
<feature type="domain" description="Cation/H(+) antiporter central" evidence="12">
    <location>
        <begin position="498"/>
        <end position="626"/>
    </location>
</feature>
<feature type="transmembrane region" description="Helical" evidence="10">
    <location>
        <begin position="359"/>
        <end position="382"/>
    </location>
</feature>
<evidence type="ECO:0000256" key="7">
    <source>
        <dbReference type="ARBA" id="ARBA00023065"/>
    </source>
</evidence>
<dbReference type="GO" id="GO:0015297">
    <property type="term" value="F:antiporter activity"/>
    <property type="evidence" value="ECO:0007669"/>
    <property type="project" value="InterPro"/>
</dbReference>
<feature type="transmembrane region" description="Helical" evidence="10">
    <location>
        <begin position="317"/>
        <end position="339"/>
    </location>
</feature>
<feature type="transmembrane region" description="Helical" evidence="10">
    <location>
        <begin position="175"/>
        <end position="194"/>
    </location>
</feature>
<dbReference type="EMBL" id="JAATIP010000065">
    <property type="protein sequence ID" value="KAF4380467.1"/>
    <property type="molecule type" value="Genomic_DNA"/>
</dbReference>
<comment type="subcellular location">
    <subcellularLocation>
        <location evidence="1">Membrane</location>
        <topology evidence="1">Multi-pass membrane protein</topology>
    </subcellularLocation>
</comment>
<dbReference type="InterPro" id="IPR006153">
    <property type="entry name" value="Cation/H_exchanger_TM"/>
</dbReference>
<keyword evidence="8 10" id="KW-0472">Membrane</keyword>
<evidence type="ECO:0000256" key="3">
    <source>
        <dbReference type="ARBA" id="ARBA00022538"/>
    </source>
</evidence>
<dbReference type="Pfam" id="PF00999">
    <property type="entry name" value="Na_H_Exchanger"/>
    <property type="match status" value="1"/>
</dbReference>
<dbReference type="Pfam" id="PF23256">
    <property type="entry name" value="CHX17_2nd"/>
    <property type="match status" value="1"/>
</dbReference>
<evidence type="ECO:0000256" key="10">
    <source>
        <dbReference type="SAM" id="Phobius"/>
    </source>
</evidence>
<dbReference type="InterPro" id="IPR057291">
    <property type="entry name" value="CHX17_2nd"/>
</dbReference>
<comment type="similarity">
    <text evidence="9">Belongs to the monovalent cation:proton antiporter 2 (CPA2) transporter (TC 2.A.37) family. CHX (TC 2.A.37.4) subfamily.</text>
</comment>
<evidence type="ECO:0000313" key="14">
    <source>
        <dbReference type="EMBL" id="KAF4380467.1"/>
    </source>
</evidence>
<dbReference type="GO" id="GO:1902600">
    <property type="term" value="P:proton transmembrane transport"/>
    <property type="evidence" value="ECO:0007669"/>
    <property type="project" value="InterPro"/>
</dbReference>
<keyword evidence="2" id="KW-0813">Transport</keyword>
<dbReference type="InterPro" id="IPR038770">
    <property type="entry name" value="Na+/solute_symporter_sf"/>
</dbReference>
<evidence type="ECO:0000256" key="4">
    <source>
        <dbReference type="ARBA" id="ARBA00022692"/>
    </source>
</evidence>
<evidence type="ECO:0000256" key="9">
    <source>
        <dbReference type="ARBA" id="ARBA00038341"/>
    </source>
</evidence>
<feature type="transmembrane region" description="Helical" evidence="10">
    <location>
        <begin position="109"/>
        <end position="129"/>
    </location>
</feature>
<proteinExistence type="inferred from homology"/>
<keyword evidence="5" id="KW-0630">Potassium</keyword>
<protein>
    <recommendedName>
        <fullName evidence="16">Cation/H+ exchanger domain-containing protein</fullName>
    </recommendedName>
</protein>
<evidence type="ECO:0000313" key="15">
    <source>
        <dbReference type="Proteomes" id="UP000525078"/>
    </source>
</evidence>
<feature type="transmembrane region" description="Helical" evidence="10">
    <location>
        <begin position="420"/>
        <end position="443"/>
    </location>
</feature>
<name>A0A7J6GCF5_CANSA</name>
<feature type="transmembrane region" description="Helical" evidence="10">
    <location>
        <begin position="277"/>
        <end position="296"/>
    </location>
</feature>
<keyword evidence="3" id="KW-0633">Potassium transport</keyword>
<evidence type="ECO:0000259" key="11">
    <source>
        <dbReference type="Pfam" id="PF00999"/>
    </source>
</evidence>
<accession>A0A7J6GCF5</accession>
<evidence type="ECO:0000256" key="8">
    <source>
        <dbReference type="ARBA" id="ARBA00023136"/>
    </source>
</evidence>
<reference evidence="14 15" key="1">
    <citation type="journal article" date="2020" name="bioRxiv">
        <title>Sequence and annotation of 42 cannabis genomes reveals extensive copy number variation in cannabinoid synthesis and pathogen resistance genes.</title>
        <authorList>
            <person name="Mckernan K.J."/>
            <person name="Helbert Y."/>
            <person name="Kane L.T."/>
            <person name="Ebling H."/>
            <person name="Zhang L."/>
            <person name="Liu B."/>
            <person name="Eaton Z."/>
            <person name="Mclaughlin S."/>
            <person name="Kingan S."/>
            <person name="Baybayan P."/>
            <person name="Concepcion G."/>
            <person name="Jordan M."/>
            <person name="Riva A."/>
            <person name="Barbazuk W."/>
            <person name="Harkins T."/>
        </authorList>
    </citation>
    <scope>NUCLEOTIDE SEQUENCE [LARGE SCALE GENOMIC DNA]</scope>
    <source>
        <strain evidence="15">cv. Jamaican Lion 4</strain>
        <tissue evidence="14">Leaf</tissue>
    </source>
</reference>
<comment type="caution">
    <text evidence="14">The sequence shown here is derived from an EMBL/GenBank/DDBJ whole genome shotgun (WGS) entry which is preliminary data.</text>
</comment>
<evidence type="ECO:0000256" key="1">
    <source>
        <dbReference type="ARBA" id="ARBA00004141"/>
    </source>
</evidence>
<dbReference type="GO" id="GO:0006885">
    <property type="term" value="P:regulation of pH"/>
    <property type="evidence" value="ECO:0007669"/>
    <property type="project" value="TreeGrafter"/>
</dbReference>
<dbReference type="Proteomes" id="UP000525078">
    <property type="component" value="Unassembled WGS sequence"/>
</dbReference>
<feature type="transmembrane region" description="Helical" evidence="10">
    <location>
        <begin position="245"/>
        <end position="265"/>
    </location>
</feature>
<dbReference type="GO" id="GO:0006813">
    <property type="term" value="P:potassium ion transport"/>
    <property type="evidence" value="ECO:0007669"/>
    <property type="project" value="UniProtKB-KW"/>
</dbReference>
<gene>
    <name evidence="14" type="ORF">F8388_024760</name>
</gene>
<dbReference type="Gene3D" id="1.20.1530.20">
    <property type="match status" value="1"/>
</dbReference>
<evidence type="ECO:0000256" key="2">
    <source>
        <dbReference type="ARBA" id="ARBA00022448"/>
    </source>
</evidence>
<feature type="domain" description="Cation/H+ exchanger transmembrane" evidence="11">
    <location>
        <begin position="63"/>
        <end position="442"/>
    </location>
</feature>
<dbReference type="PANTHER" id="PTHR32468">
    <property type="entry name" value="CATION/H + ANTIPORTER"/>
    <property type="match status" value="1"/>
</dbReference>
<dbReference type="AlphaFoldDB" id="A0A7J6GCF5"/>
<feature type="transmembrane region" description="Helical" evidence="10">
    <location>
        <begin position="141"/>
        <end position="163"/>
    </location>
</feature>
<dbReference type="GO" id="GO:0016020">
    <property type="term" value="C:membrane"/>
    <property type="evidence" value="ECO:0007669"/>
    <property type="project" value="UniProtKB-SubCell"/>
</dbReference>
<dbReference type="InterPro" id="IPR050794">
    <property type="entry name" value="CPA2_transporter"/>
</dbReference>
<keyword evidence="6 10" id="KW-1133">Transmembrane helix</keyword>
<dbReference type="Pfam" id="PF23259">
    <property type="entry name" value="CHX17_C"/>
    <property type="match status" value="1"/>
</dbReference>
<keyword evidence="4 10" id="KW-0812">Transmembrane</keyword>
<evidence type="ECO:0000256" key="5">
    <source>
        <dbReference type="ARBA" id="ARBA00022958"/>
    </source>
</evidence>
<keyword evidence="7" id="KW-0406">Ion transport</keyword>
<evidence type="ECO:0000259" key="13">
    <source>
        <dbReference type="Pfam" id="PF23259"/>
    </source>
</evidence>